<evidence type="ECO:0000313" key="3">
    <source>
        <dbReference type="EMBL" id="KAJ4430737.1"/>
    </source>
</evidence>
<feature type="domain" description="Transposase Tc1-like" evidence="1">
    <location>
        <begin position="426"/>
        <end position="477"/>
    </location>
</feature>
<keyword evidence="4" id="KW-1185">Reference proteome</keyword>
<protein>
    <recommendedName>
        <fullName evidence="5">Tc1-like transposase DDE domain-containing protein</fullName>
    </recommendedName>
</protein>
<dbReference type="EMBL" id="JAJSOF020000031">
    <property type="protein sequence ID" value="KAJ4430737.1"/>
    <property type="molecule type" value="Genomic_DNA"/>
</dbReference>
<evidence type="ECO:0000259" key="1">
    <source>
        <dbReference type="Pfam" id="PF01498"/>
    </source>
</evidence>
<gene>
    <name evidence="3" type="ORF">ANN_19328</name>
</gene>
<dbReference type="Gene3D" id="3.30.420.10">
    <property type="entry name" value="Ribonuclease H-like superfamily/Ribonuclease H"/>
    <property type="match status" value="1"/>
</dbReference>
<dbReference type="Pfam" id="PF13358">
    <property type="entry name" value="DDE_3"/>
    <property type="match status" value="1"/>
</dbReference>
<evidence type="ECO:0000313" key="4">
    <source>
        <dbReference type="Proteomes" id="UP001148838"/>
    </source>
</evidence>
<accession>A0ABQ8S9K3</accession>
<name>A0ABQ8S9K3_PERAM</name>
<dbReference type="InterPro" id="IPR036397">
    <property type="entry name" value="RNaseH_sf"/>
</dbReference>
<sequence>MSSRSSAKIGASDYTVRYSGEDEGQMSPFRVACWGRVLYDEPGLLERIHERFTPEVYEHILANVMIPSARKRYPEGTLFFQQDNHPIHTANRIQRWFTRRRDVDPVDWSPDSPDMNPIKNLWAAVKRILRSNWAEQPPVRTPEELWDRVLDAWEEMAKNLDLFHNLVDSMPSRMRAVFDAGVPSYPMDHDVRSKLQSLESVTLDRSLLITVAAGDRNPRGHTALKCVHLSLVQTVQVSVMDSKVAALMAALRGHLLAPVLPTAMVVVHTDLALFTVQIGKSFAVSSVANTHGQKETKPPVRAASRRRLNRRVQTGSSSVAPQTRSFRFAHGSRLGLMTNHREAASRGKWGPICSEAKMASQTRVAAAAAAFLRIHHSIRKRKRDVSGRRRTMARNTLTMADRIKIITLMEQNMRQVDVANILHVNQTSATTLRHDLREATGVVVSSQTVRNRPHDIGLYVRRPLKTPALRPHHRGARA</sequence>
<organism evidence="3 4">
    <name type="scientific">Periplaneta americana</name>
    <name type="common">American cockroach</name>
    <name type="synonym">Blatta americana</name>
    <dbReference type="NCBI Taxonomy" id="6978"/>
    <lineage>
        <taxon>Eukaryota</taxon>
        <taxon>Metazoa</taxon>
        <taxon>Ecdysozoa</taxon>
        <taxon>Arthropoda</taxon>
        <taxon>Hexapoda</taxon>
        <taxon>Insecta</taxon>
        <taxon>Pterygota</taxon>
        <taxon>Neoptera</taxon>
        <taxon>Polyneoptera</taxon>
        <taxon>Dictyoptera</taxon>
        <taxon>Blattodea</taxon>
        <taxon>Blattoidea</taxon>
        <taxon>Blattidae</taxon>
        <taxon>Blattinae</taxon>
        <taxon>Periplaneta</taxon>
    </lineage>
</organism>
<reference evidence="3 4" key="1">
    <citation type="journal article" date="2022" name="Allergy">
        <title>Genome assembly and annotation of Periplaneta americana reveal a comprehensive cockroach allergen profile.</title>
        <authorList>
            <person name="Wang L."/>
            <person name="Xiong Q."/>
            <person name="Saelim N."/>
            <person name="Wang L."/>
            <person name="Nong W."/>
            <person name="Wan A.T."/>
            <person name="Shi M."/>
            <person name="Liu X."/>
            <person name="Cao Q."/>
            <person name="Hui J.H.L."/>
            <person name="Sookrung N."/>
            <person name="Leung T.F."/>
            <person name="Tungtrongchitr A."/>
            <person name="Tsui S.K.W."/>
        </authorList>
    </citation>
    <scope>NUCLEOTIDE SEQUENCE [LARGE SCALE GENOMIC DNA]</scope>
    <source>
        <strain evidence="3">PWHHKU_190912</strain>
    </source>
</reference>
<evidence type="ECO:0008006" key="5">
    <source>
        <dbReference type="Google" id="ProtNLM"/>
    </source>
</evidence>
<dbReference type="InterPro" id="IPR038717">
    <property type="entry name" value="Tc1-like_DDE_dom"/>
</dbReference>
<feature type="domain" description="Tc1-like transposase DDE" evidence="2">
    <location>
        <begin position="51"/>
        <end position="131"/>
    </location>
</feature>
<dbReference type="Proteomes" id="UP001148838">
    <property type="component" value="Unassembled WGS sequence"/>
</dbReference>
<dbReference type="Pfam" id="PF01498">
    <property type="entry name" value="HTH_Tnp_Tc3_2"/>
    <property type="match status" value="1"/>
</dbReference>
<comment type="caution">
    <text evidence="3">The sequence shown here is derived from an EMBL/GenBank/DDBJ whole genome shotgun (WGS) entry which is preliminary data.</text>
</comment>
<evidence type="ECO:0000259" key="2">
    <source>
        <dbReference type="Pfam" id="PF13358"/>
    </source>
</evidence>
<dbReference type="InterPro" id="IPR002492">
    <property type="entry name" value="Transposase_Tc1-like"/>
</dbReference>
<proteinExistence type="predicted"/>